<reference evidence="6" key="1">
    <citation type="submission" date="2016-11" db="EMBL/GenBank/DDBJ databases">
        <authorList>
            <person name="Jaros S."/>
            <person name="Januszkiewicz K."/>
            <person name="Wedrychowicz H."/>
        </authorList>
    </citation>
    <scope>NUCLEOTIDE SEQUENCE [LARGE SCALE GENOMIC DNA]</scope>
    <source>
        <strain evidence="6">Y48</strain>
    </source>
</reference>
<dbReference type="SMART" id="SM00382">
    <property type="entry name" value="AAA"/>
    <property type="match status" value="1"/>
</dbReference>
<keyword evidence="4" id="KW-0067">ATP-binding</keyword>
<dbReference type="InterPro" id="IPR027417">
    <property type="entry name" value="P-loop_NTPase"/>
</dbReference>
<dbReference type="Pfam" id="PF00005">
    <property type="entry name" value="ABC_tran"/>
    <property type="match status" value="1"/>
</dbReference>
<dbReference type="SUPFAM" id="SSF52540">
    <property type="entry name" value="P-loop containing nucleoside triphosphate hydrolases"/>
    <property type="match status" value="1"/>
</dbReference>
<dbReference type="AlphaFoldDB" id="A0A1J0VTI3"/>
<dbReference type="PROSITE" id="PS50893">
    <property type="entry name" value="ABC_TRANSPORTER_2"/>
    <property type="match status" value="1"/>
</dbReference>
<keyword evidence="3" id="KW-0547">Nucleotide-binding</keyword>
<evidence type="ECO:0000256" key="2">
    <source>
        <dbReference type="ARBA" id="ARBA00022448"/>
    </source>
</evidence>
<evidence type="ECO:0000259" key="5">
    <source>
        <dbReference type="PROSITE" id="PS50893"/>
    </source>
</evidence>
<dbReference type="GO" id="GO:0016887">
    <property type="term" value="F:ATP hydrolysis activity"/>
    <property type="evidence" value="ECO:0007669"/>
    <property type="project" value="InterPro"/>
</dbReference>
<dbReference type="RefSeq" id="WP_071928550.1">
    <property type="nucleotide sequence ID" value="NZ_CP018082.1"/>
</dbReference>
<feature type="domain" description="ABC transporter" evidence="5">
    <location>
        <begin position="2"/>
        <end position="227"/>
    </location>
</feature>
<dbReference type="OrthoDB" id="9804819at2"/>
<accession>A0A1J0VTI3</accession>
<evidence type="ECO:0000256" key="3">
    <source>
        <dbReference type="ARBA" id="ARBA00022741"/>
    </source>
</evidence>
<dbReference type="InterPro" id="IPR003593">
    <property type="entry name" value="AAA+_ATPase"/>
</dbReference>
<dbReference type="GO" id="GO:0005524">
    <property type="term" value="F:ATP binding"/>
    <property type="evidence" value="ECO:0007669"/>
    <property type="project" value="UniProtKB-KW"/>
</dbReference>
<evidence type="ECO:0000313" key="6">
    <source>
        <dbReference type="EMBL" id="APE35360.1"/>
    </source>
</evidence>
<dbReference type="Proteomes" id="UP000183810">
    <property type="component" value="Chromosome"/>
</dbReference>
<proteinExistence type="inferred from homology"/>
<dbReference type="EMBL" id="CP018082">
    <property type="protein sequence ID" value="APE35360.1"/>
    <property type="molecule type" value="Genomic_DNA"/>
</dbReference>
<comment type="similarity">
    <text evidence="1">Belongs to the ABC transporter superfamily.</text>
</comment>
<organism evidence="6 7">
    <name type="scientific">Nocardia mangyaensis</name>
    <dbReference type="NCBI Taxonomy" id="2213200"/>
    <lineage>
        <taxon>Bacteria</taxon>
        <taxon>Bacillati</taxon>
        <taxon>Actinomycetota</taxon>
        <taxon>Actinomycetes</taxon>
        <taxon>Mycobacteriales</taxon>
        <taxon>Nocardiaceae</taxon>
        <taxon>Nocardia</taxon>
    </lineage>
</organism>
<evidence type="ECO:0000256" key="4">
    <source>
        <dbReference type="ARBA" id="ARBA00022840"/>
    </source>
</evidence>
<gene>
    <name evidence="6" type="ORF">BOX37_16970</name>
</gene>
<keyword evidence="2" id="KW-0813">Transport</keyword>
<dbReference type="KEGG" id="nsl:BOX37_16970"/>
<dbReference type="PANTHER" id="PTHR43335">
    <property type="entry name" value="ABC TRANSPORTER, ATP-BINDING PROTEIN"/>
    <property type="match status" value="1"/>
</dbReference>
<evidence type="ECO:0000313" key="7">
    <source>
        <dbReference type="Proteomes" id="UP000183810"/>
    </source>
</evidence>
<dbReference type="InterPro" id="IPR017871">
    <property type="entry name" value="ABC_transporter-like_CS"/>
</dbReference>
<dbReference type="PROSITE" id="PS00211">
    <property type="entry name" value="ABC_TRANSPORTER_1"/>
    <property type="match status" value="1"/>
</dbReference>
<keyword evidence="7" id="KW-1185">Reference proteome</keyword>
<protein>
    <submittedName>
        <fullName evidence="6">ABC transporter</fullName>
    </submittedName>
</protein>
<evidence type="ECO:0000256" key="1">
    <source>
        <dbReference type="ARBA" id="ARBA00005417"/>
    </source>
</evidence>
<dbReference type="Gene3D" id="3.40.50.300">
    <property type="entry name" value="P-loop containing nucleotide triphosphate hydrolases"/>
    <property type="match status" value="1"/>
</dbReference>
<dbReference type="InterPro" id="IPR003439">
    <property type="entry name" value="ABC_transporter-like_ATP-bd"/>
</dbReference>
<dbReference type="PANTHER" id="PTHR43335:SF4">
    <property type="entry name" value="ABC TRANSPORTER, ATP-BINDING PROTEIN"/>
    <property type="match status" value="1"/>
</dbReference>
<name>A0A1J0VTI3_9NOCA</name>
<sequence>MISIRGLSKRYGDIVAVDDVSFEAEPGSITYLLGPNGAGKTTVLRMIAGLTRPTEGNLTINGKGLLDFRDTLREIGFGLGAFTRNPQHTATQHLLWQARLGGVPAAAVGRVLERVGLEKVAKRPVGKFSYGMLQRLGIAAALLGDPRTLVLDEPANGLDVEGTLWLRELVTGLAADGTCLLVASHNLTEVEITGDRIVIMGQGKVLSDTSKDELVAQGSGTRPLESAYLEITASSVEYTTGGGEG</sequence>